<proteinExistence type="predicted"/>
<keyword evidence="3" id="KW-1185">Reference proteome</keyword>
<feature type="transmembrane region" description="Helical" evidence="1">
    <location>
        <begin position="289"/>
        <end position="308"/>
    </location>
</feature>
<organism evidence="2 3">
    <name type="scientific">Halarcobacter ebronensis</name>
    <dbReference type="NCBI Taxonomy" id="1462615"/>
    <lineage>
        <taxon>Bacteria</taxon>
        <taxon>Pseudomonadati</taxon>
        <taxon>Campylobacterota</taxon>
        <taxon>Epsilonproteobacteria</taxon>
        <taxon>Campylobacterales</taxon>
        <taxon>Arcobacteraceae</taxon>
        <taxon>Halarcobacter</taxon>
    </lineage>
</organism>
<feature type="transmembrane region" description="Helical" evidence="1">
    <location>
        <begin position="233"/>
        <end position="252"/>
    </location>
</feature>
<sequence length="398" mass="47198">MSLSDNTYKYLFYAILFVVLSQLFFAVETLSISYKEALNVFVNNSLLSLITKASIYFFGQNDFALRVPFLIFYLLSVILMYNYTEDFFKNEKDRFISIVIFMVLPGLLSAALLVNSAIIVTFLTIFYLYYLKIFKKHCYLLLILFLFVDNSFSILFLALFFNALKEDDKKVIFITVTLFIISMLFYGFDTGGKPRGFLVDTFGIYASIFSPLLFIYFFYAIYRDGVKGNRDIVWFISATSLAFSLLFSFRQRIYIEDFAPFVVIYLPYMIRNFFHSLRVRLPQFRKRHYYITWATLLLLFINVMLTIYNKPLYLVLENPRKHFAYKYDIAKEVASILKANNINEIESDEKELLLRLKFYGIKKGHKYFVSTRKQYYYDLEIPIEYFDKTVATLYIIKN</sequence>
<feature type="transmembrane region" description="Helical" evidence="1">
    <location>
        <begin position="95"/>
        <end position="128"/>
    </location>
</feature>
<name>A0A4Q1AG71_9BACT</name>
<keyword evidence="1" id="KW-0812">Transmembrane</keyword>
<dbReference type="EMBL" id="PDKK01000021">
    <property type="protein sequence ID" value="RXK01612.1"/>
    <property type="molecule type" value="Genomic_DNA"/>
</dbReference>
<dbReference type="Proteomes" id="UP000289758">
    <property type="component" value="Unassembled WGS sequence"/>
</dbReference>
<feature type="transmembrane region" description="Helical" evidence="1">
    <location>
        <begin position="37"/>
        <end position="57"/>
    </location>
</feature>
<evidence type="ECO:0000256" key="1">
    <source>
        <dbReference type="SAM" id="Phobius"/>
    </source>
</evidence>
<dbReference type="RefSeq" id="WP_129088387.1">
    <property type="nucleotide sequence ID" value="NZ_CP053836.1"/>
</dbReference>
<feature type="transmembrane region" description="Helical" evidence="1">
    <location>
        <begin position="140"/>
        <end position="164"/>
    </location>
</feature>
<accession>A0A4Q1AG71</accession>
<comment type="caution">
    <text evidence="2">The sequence shown here is derived from an EMBL/GenBank/DDBJ whole genome shotgun (WGS) entry which is preliminary data.</text>
</comment>
<keyword evidence="1" id="KW-1133">Transmembrane helix</keyword>
<dbReference type="OrthoDB" id="5362731at2"/>
<feature type="transmembrane region" description="Helical" evidence="1">
    <location>
        <begin position="171"/>
        <end position="188"/>
    </location>
</feature>
<dbReference type="AlphaFoldDB" id="A0A4Q1AG71"/>
<feature type="transmembrane region" description="Helical" evidence="1">
    <location>
        <begin position="12"/>
        <end position="30"/>
    </location>
</feature>
<protein>
    <submittedName>
        <fullName evidence="2">Uncharacterized protein</fullName>
    </submittedName>
</protein>
<evidence type="ECO:0000313" key="3">
    <source>
        <dbReference type="Proteomes" id="UP000289758"/>
    </source>
</evidence>
<feature type="transmembrane region" description="Helical" evidence="1">
    <location>
        <begin position="258"/>
        <end position="277"/>
    </location>
</feature>
<feature type="transmembrane region" description="Helical" evidence="1">
    <location>
        <begin position="203"/>
        <end position="221"/>
    </location>
</feature>
<keyword evidence="1" id="KW-0472">Membrane</keyword>
<reference evidence="2 3" key="1">
    <citation type="submission" date="2017-10" db="EMBL/GenBank/DDBJ databases">
        <title>Genomics of the genus Arcobacter.</title>
        <authorList>
            <person name="Perez-Cataluna A."/>
            <person name="Figueras M.J."/>
        </authorList>
    </citation>
    <scope>NUCLEOTIDE SEQUENCE [LARGE SCALE GENOMIC DNA]</scope>
    <source>
        <strain evidence="2 3">CECT 8441</strain>
    </source>
</reference>
<evidence type="ECO:0000313" key="2">
    <source>
        <dbReference type="EMBL" id="RXK01612.1"/>
    </source>
</evidence>
<gene>
    <name evidence="2" type="ORF">CRV07_14885</name>
</gene>
<feature type="transmembrane region" description="Helical" evidence="1">
    <location>
        <begin position="63"/>
        <end position="83"/>
    </location>
</feature>